<keyword evidence="3" id="KW-1185">Reference proteome</keyword>
<dbReference type="InParanoid" id="A0A5C3NM43"/>
<sequence>MSFLKTRSQQCRAARSRSRSSHLPTGTHDARDASHAQVPSKRASCKVSLAVHSLLQLRHCAGARRSAPSAVRRPHTQCAPSPSTCRGREELEGRTEQVGDSEDRASLRARTQLYVASPMTAPEHARRNLQRPWKRRVGVREFARATATA</sequence>
<evidence type="ECO:0000256" key="1">
    <source>
        <dbReference type="SAM" id="MobiDB-lite"/>
    </source>
</evidence>
<reference evidence="2 3" key="1">
    <citation type="journal article" date="2019" name="Nat. Ecol. Evol.">
        <title>Megaphylogeny resolves global patterns of mushroom evolution.</title>
        <authorList>
            <person name="Varga T."/>
            <person name="Krizsan K."/>
            <person name="Foldi C."/>
            <person name="Dima B."/>
            <person name="Sanchez-Garcia M."/>
            <person name="Sanchez-Ramirez S."/>
            <person name="Szollosi G.J."/>
            <person name="Szarkandi J.G."/>
            <person name="Papp V."/>
            <person name="Albert L."/>
            <person name="Andreopoulos W."/>
            <person name="Angelini C."/>
            <person name="Antonin V."/>
            <person name="Barry K.W."/>
            <person name="Bougher N.L."/>
            <person name="Buchanan P."/>
            <person name="Buyck B."/>
            <person name="Bense V."/>
            <person name="Catcheside P."/>
            <person name="Chovatia M."/>
            <person name="Cooper J."/>
            <person name="Damon W."/>
            <person name="Desjardin D."/>
            <person name="Finy P."/>
            <person name="Geml J."/>
            <person name="Haridas S."/>
            <person name="Hughes K."/>
            <person name="Justo A."/>
            <person name="Karasinski D."/>
            <person name="Kautmanova I."/>
            <person name="Kiss B."/>
            <person name="Kocsube S."/>
            <person name="Kotiranta H."/>
            <person name="LaButti K.M."/>
            <person name="Lechner B.E."/>
            <person name="Liimatainen K."/>
            <person name="Lipzen A."/>
            <person name="Lukacs Z."/>
            <person name="Mihaltcheva S."/>
            <person name="Morgado L.N."/>
            <person name="Niskanen T."/>
            <person name="Noordeloos M.E."/>
            <person name="Ohm R.A."/>
            <person name="Ortiz-Santana B."/>
            <person name="Ovrebo C."/>
            <person name="Racz N."/>
            <person name="Riley R."/>
            <person name="Savchenko A."/>
            <person name="Shiryaev A."/>
            <person name="Soop K."/>
            <person name="Spirin V."/>
            <person name="Szebenyi C."/>
            <person name="Tomsovsky M."/>
            <person name="Tulloss R.E."/>
            <person name="Uehling J."/>
            <person name="Grigoriev I.V."/>
            <person name="Vagvolgyi C."/>
            <person name="Papp T."/>
            <person name="Martin F.M."/>
            <person name="Miettinen O."/>
            <person name="Hibbett D.S."/>
            <person name="Nagy L.G."/>
        </authorList>
    </citation>
    <scope>NUCLEOTIDE SEQUENCE [LARGE SCALE GENOMIC DNA]</scope>
    <source>
        <strain evidence="2 3">HHB13444</strain>
    </source>
</reference>
<feature type="region of interest" description="Disordered" evidence="1">
    <location>
        <begin position="1"/>
        <end position="42"/>
    </location>
</feature>
<feature type="compositionally biased region" description="Basic and acidic residues" evidence="1">
    <location>
        <begin position="86"/>
        <end position="106"/>
    </location>
</feature>
<dbReference type="AlphaFoldDB" id="A0A5C3NM43"/>
<feature type="region of interest" description="Disordered" evidence="1">
    <location>
        <begin position="62"/>
        <end position="106"/>
    </location>
</feature>
<gene>
    <name evidence="2" type="ORF">K466DRAFT_668484</name>
</gene>
<dbReference type="Proteomes" id="UP000308197">
    <property type="component" value="Unassembled WGS sequence"/>
</dbReference>
<dbReference type="EMBL" id="ML212647">
    <property type="protein sequence ID" value="TFK78295.1"/>
    <property type="molecule type" value="Genomic_DNA"/>
</dbReference>
<accession>A0A5C3NM43</accession>
<evidence type="ECO:0000313" key="2">
    <source>
        <dbReference type="EMBL" id="TFK78295.1"/>
    </source>
</evidence>
<protein>
    <submittedName>
        <fullName evidence="2">Uncharacterized protein</fullName>
    </submittedName>
</protein>
<evidence type="ECO:0000313" key="3">
    <source>
        <dbReference type="Proteomes" id="UP000308197"/>
    </source>
</evidence>
<organism evidence="2 3">
    <name type="scientific">Polyporus arcularius HHB13444</name>
    <dbReference type="NCBI Taxonomy" id="1314778"/>
    <lineage>
        <taxon>Eukaryota</taxon>
        <taxon>Fungi</taxon>
        <taxon>Dikarya</taxon>
        <taxon>Basidiomycota</taxon>
        <taxon>Agaricomycotina</taxon>
        <taxon>Agaricomycetes</taxon>
        <taxon>Polyporales</taxon>
        <taxon>Polyporaceae</taxon>
        <taxon>Polyporus</taxon>
    </lineage>
</organism>
<name>A0A5C3NM43_9APHY</name>
<proteinExistence type="predicted"/>